<dbReference type="InterPro" id="IPR051932">
    <property type="entry name" value="Bact_StressResp_Reg"/>
</dbReference>
<dbReference type="InterPro" id="IPR002645">
    <property type="entry name" value="STAS_dom"/>
</dbReference>
<dbReference type="InterPro" id="IPR036513">
    <property type="entry name" value="STAS_dom_sf"/>
</dbReference>
<dbReference type="OrthoDB" id="7352262at2"/>
<evidence type="ECO:0000313" key="4">
    <source>
        <dbReference type="Proteomes" id="UP000004169"/>
    </source>
</evidence>
<dbReference type="Proteomes" id="UP000004169">
    <property type="component" value="Unassembled WGS sequence"/>
</dbReference>
<evidence type="ECO:0000313" key="3">
    <source>
        <dbReference type="EMBL" id="CCG42356.1"/>
    </source>
</evidence>
<keyword evidence="1" id="KW-0597">Phosphoprotein</keyword>
<dbReference type="STRING" id="1150626.PHAMO_380024"/>
<name>H8FVG8_MAGML</name>
<comment type="caution">
    <text evidence="3">The sequence shown here is derived from an EMBL/GenBank/DDBJ whole genome shotgun (WGS) entry which is preliminary data.</text>
</comment>
<dbReference type="Gene3D" id="3.30.750.24">
    <property type="entry name" value="STAS domain"/>
    <property type="match status" value="1"/>
</dbReference>
<dbReference type="Pfam" id="PF14361">
    <property type="entry name" value="RsbRD_N"/>
    <property type="match status" value="1"/>
</dbReference>
<dbReference type="CDD" id="cd07041">
    <property type="entry name" value="STAS_RsbR_RsbS_like"/>
    <property type="match status" value="1"/>
</dbReference>
<protein>
    <submittedName>
        <fullName evidence="3">Anti-sigma-factor antagonist</fullName>
    </submittedName>
</protein>
<dbReference type="EMBL" id="CAHP01000032">
    <property type="protein sequence ID" value="CCG42356.1"/>
    <property type="molecule type" value="Genomic_DNA"/>
</dbReference>
<evidence type="ECO:0000259" key="2">
    <source>
        <dbReference type="PROSITE" id="PS50801"/>
    </source>
</evidence>
<dbReference type="SUPFAM" id="SSF52091">
    <property type="entry name" value="SpoIIaa-like"/>
    <property type="match status" value="1"/>
</dbReference>
<proteinExistence type="predicted"/>
<feature type="domain" description="STAS" evidence="2">
    <location>
        <begin position="158"/>
        <end position="273"/>
    </location>
</feature>
<dbReference type="Pfam" id="PF01740">
    <property type="entry name" value="STAS"/>
    <property type="match status" value="1"/>
</dbReference>
<gene>
    <name evidence="3" type="ORF">PHAMO_380024</name>
</gene>
<keyword evidence="4" id="KW-1185">Reference proteome</keyword>
<dbReference type="AlphaFoldDB" id="H8FVG8"/>
<dbReference type="PANTHER" id="PTHR33745">
    <property type="entry name" value="RSBT ANTAGONIST PROTEIN RSBS-RELATED"/>
    <property type="match status" value="1"/>
</dbReference>
<dbReference type="eggNOG" id="COG1366">
    <property type="taxonomic scope" value="Bacteria"/>
</dbReference>
<dbReference type="RefSeq" id="WP_002730036.1">
    <property type="nucleotide sequence ID" value="NZ_CAHP01000032.1"/>
</dbReference>
<dbReference type="PANTHER" id="PTHR33745:SF3">
    <property type="entry name" value="RSBT CO-ANTAGONIST PROTEIN RSBRC"/>
    <property type="match status" value="1"/>
</dbReference>
<accession>H8FVG8</accession>
<reference evidence="3 4" key="1">
    <citation type="journal article" date="2012" name="J. Bacteriol.">
        <title>Draft Genome Sequence of the Purple Photosynthetic Bacterium Phaeospirillum molischianum DSM120, a Particularly Versatile Bacterium.</title>
        <authorList>
            <person name="Duquesne K."/>
            <person name="Prima V."/>
            <person name="Ji B."/>
            <person name="Rouy Z."/>
            <person name="Medigue C."/>
            <person name="Talla E."/>
            <person name="Sturgis J.N."/>
        </authorList>
    </citation>
    <scope>NUCLEOTIDE SEQUENCE [LARGE SCALE GENOMIC DNA]</scope>
    <source>
        <strain evidence="4">DSM120</strain>
    </source>
</reference>
<evidence type="ECO:0000256" key="1">
    <source>
        <dbReference type="ARBA" id="ARBA00022553"/>
    </source>
</evidence>
<organism evidence="3 4">
    <name type="scientific">Magnetospirillum molischianum DSM 120</name>
    <dbReference type="NCBI Taxonomy" id="1150626"/>
    <lineage>
        <taxon>Bacteria</taxon>
        <taxon>Pseudomonadati</taxon>
        <taxon>Pseudomonadota</taxon>
        <taxon>Alphaproteobacteria</taxon>
        <taxon>Rhodospirillales</taxon>
        <taxon>Rhodospirillaceae</taxon>
        <taxon>Magnetospirillum</taxon>
    </lineage>
</organism>
<dbReference type="PROSITE" id="PS50801">
    <property type="entry name" value="STAS"/>
    <property type="match status" value="1"/>
</dbReference>
<dbReference type="InterPro" id="IPR025751">
    <property type="entry name" value="RsbRD_N_dom"/>
</dbReference>
<sequence length="282" mass="30492">MRDISEILNRNQDSLRTVWFERISEFAKDRISQPQIARLIKAEAGDFLDALCRAIEAGGDDIDGPAYVDLLDLATSLSSARARDGFSPTETAGFVLTLKDAMIPMLVRELGDSPPRLASQLATISSIVDHLALATFNAYLKARESIIERQSRAILDLSTPTLRVWQHIVLMPLVGIIDTQRAQKVMEDLLTAIAREEAHVAILDVTGVPVIDTRVALHLTKTVSAASMLGAKVILTGISPDAAQTLVKLDVDLGSLKTCGTLRAGLSEALRHIGQRIVPIGG</sequence>